<proteinExistence type="predicted"/>
<accession>A0A2U3NAQ5</accession>
<dbReference type="PROSITE" id="PS51371">
    <property type="entry name" value="CBS"/>
    <property type="match status" value="1"/>
</dbReference>
<dbReference type="STRING" id="1841859.GCA_900157385_02079"/>
<dbReference type="PANTHER" id="PTHR43080">
    <property type="entry name" value="CBS DOMAIN-CONTAINING PROTEIN CBSX3, MITOCHONDRIAL"/>
    <property type="match status" value="1"/>
</dbReference>
<dbReference type="SUPFAM" id="SSF54631">
    <property type="entry name" value="CBS-domain pair"/>
    <property type="match status" value="1"/>
</dbReference>
<dbReference type="InterPro" id="IPR051257">
    <property type="entry name" value="Diverse_CBS-Domain"/>
</dbReference>
<dbReference type="InterPro" id="IPR000644">
    <property type="entry name" value="CBS_dom"/>
</dbReference>
<evidence type="ECO:0000256" key="1">
    <source>
        <dbReference type="ARBA" id="ARBA00023122"/>
    </source>
</evidence>
<keyword evidence="5" id="KW-1185">Reference proteome</keyword>
<dbReference type="Gene3D" id="3.10.580.10">
    <property type="entry name" value="CBS-domain"/>
    <property type="match status" value="1"/>
</dbReference>
<feature type="domain" description="CBS" evidence="3">
    <location>
        <begin position="88"/>
        <end position="145"/>
    </location>
</feature>
<dbReference type="AlphaFoldDB" id="A0A2U3NAQ5"/>
<name>A0A2U3NAQ5_9MYCO</name>
<evidence type="ECO:0000313" key="5">
    <source>
        <dbReference type="Proteomes" id="UP000241595"/>
    </source>
</evidence>
<organism evidence="4 5">
    <name type="scientific">Mycobacterium terramassiliense</name>
    <dbReference type="NCBI Taxonomy" id="1841859"/>
    <lineage>
        <taxon>Bacteria</taxon>
        <taxon>Bacillati</taxon>
        <taxon>Actinomycetota</taxon>
        <taxon>Actinomycetes</taxon>
        <taxon>Mycobacteriales</taxon>
        <taxon>Mycobacteriaceae</taxon>
        <taxon>Mycobacterium</taxon>
    </lineage>
</organism>
<gene>
    <name evidence="4" type="ORF">MTAB308_2083</name>
</gene>
<dbReference type="Proteomes" id="UP000241595">
    <property type="component" value="Unassembled WGS sequence"/>
</dbReference>
<dbReference type="EMBL" id="FTRV01000011">
    <property type="protein sequence ID" value="SPM28596.1"/>
    <property type="molecule type" value="Genomic_DNA"/>
</dbReference>
<dbReference type="PANTHER" id="PTHR43080:SF2">
    <property type="entry name" value="CBS DOMAIN-CONTAINING PROTEIN"/>
    <property type="match status" value="1"/>
</dbReference>
<protein>
    <submittedName>
        <fullName evidence="4">CBS domain</fullName>
    </submittedName>
</protein>
<sequence length="148" mass="14995">VNIAGVTDLPAPTSAGAIPISTLIGEPVARVAADATVADVAKALVAVDAGAVVVGDDTRPAALVSERDVVRVVARGQNPGRVAAADVASTKLVWCDAAATVDQVSARMMDHYIRHVLVEHDGVLAGIVSARDLLGVYSAYADADLDSA</sequence>
<reference evidence="4 5" key="1">
    <citation type="submission" date="2017-01" db="EMBL/GenBank/DDBJ databases">
        <authorList>
            <consortium name="Urmite Genomes"/>
        </authorList>
    </citation>
    <scope>NUCLEOTIDE SEQUENCE [LARGE SCALE GENOMIC DNA]</scope>
    <source>
        <strain evidence="4 5">AB308</strain>
    </source>
</reference>
<dbReference type="Pfam" id="PF00571">
    <property type="entry name" value="CBS"/>
    <property type="match status" value="2"/>
</dbReference>
<feature type="non-terminal residue" evidence="4">
    <location>
        <position position="1"/>
    </location>
</feature>
<dbReference type="SMART" id="SM00116">
    <property type="entry name" value="CBS"/>
    <property type="match status" value="2"/>
</dbReference>
<evidence type="ECO:0000256" key="2">
    <source>
        <dbReference type="PROSITE-ProRule" id="PRU00703"/>
    </source>
</evidence>
<keyword evidence="1 2" id="KW-0129">CBS domain</keyword>
<evidence type="ECO:0000259" key="3">
    <source>
        <dbReference type="PROSITE" id="PS51371"/>
    </source>
</evidence>
<dbReference type="InterPro" id="IPR046342">
    <property type="entry name" value="CBS_dom_sf"/>
</dbReference>
<evidence type="ECO:0000313" key="4">
    <source>
        <dbReference type="EMBL" id="SPM28596.1"/>
    </source>
</evidence>